<dbReference type="GO" id="GO:0000049">
    <property type="term" value="F:tRNA binding"/>
    <property type="evidence" value="ECO:0007669"/>
    <property type="project" value="UniProtKB-KW"/>
</dbReference>
<dbReference type="InterPro" id="IPR052390">
    <property type="entry name" value="tRNA_nt/polyA_polymerase"/>
</dbReference>
<sequence length="452" mass="51131">MNGGRPVNVVAGPRWQKILERIPPPEGGRFYAVGGWSRDRILASLEGRAPSEEEKEIDLVADRGFFPWVETVFRALSGLIVGTPHVERDFLTARVDVLDEGEILRIDLAGFRSESYPRPGVLPRTRPGSFPEDSRRRDFPMNALYLEWDPTRKGFRRLLDPFGGERDLALRMVSLIRPEAFSEDPTRIFRWARLASRLRLTSSYELLLALRTAVKDPSLWHEVGGARVSGEMERLQREKDPLAAISLLFSSNAFASLTGGALARLSFQRKRRLGRWFSLRDSLEVGAKKDPYLVGASREMFYLALLAGLRRRIFEQVALAWGIGARFREGLAETLFRPSSWPGGQSYAGLLKESGGDGGHLWGLADRMDRGKLLDSLLRCGEEEIPLWKDYLFDGRRLPPLVSGKVLLGYPAISPEERRPILAEIRFRQRTGELKTPEDALHWLEKRVSGPE</sequence>
<dbReference type="SUPFAM" id="SSF81301">
    <property type="entry name" value="Nucleotidyltransferase"/>
    <property type="match status" value="1"/>
</dbReference>
<keyword evidence="14" id="KW-1185">Reference proteome</keyword>
<keyword evidence="6" id="KW-0548">Nucleotidyltransferase</keyword>
<evidence type="ECO:0000256" key="11">
    <source>
        <dbReference type="RuleBase" id="RU003953"/>
    </source>
</evidence>
<evidence type="ECO:0000256" key="10">
    <source>
        <dbReference type="ARBA" id="ARBA00022884"/>
    </source>
</evidence>
<proteinExistence type="inferred from homology"/>
<evidence type="ECO:0000256" key="3">
    <source>
        <dbReference type="ARBA" id="ARBA00022555"/>
    </source>
</evidence>
<name>C6HXM8_9BACT</name>
<dbReference type="GO" id="GO:0008033">
    <property type="term" value="P:tRNA processing"/>
    <property type="evidence" value="ECO:0007669"/>
    <property type="project" value="UniProtKB-KW"/>
</dbReference>
<dbReference type="GO" id="GO:0016779">
    <property type="term" value="F:nucleotidyltransferase activity"/>
    <property type="evidence" value="ECO:0007669"/>
    <property type="project" value="UniProtKB-KW"/>
</dbReference>
<evidence type="ECO:0000256" key="8">
    <source>
        <dbReference type="ARBA" id="ARBA00022741"/>
    </source>
</evidence>
<evidence type="ECO:0000259" key="12">
    <source>
        <dbReference type="Pfam" id="PF01743"/>
    </source>
</evidence>
<dbReference type="PANTHER" id="PTHR47788:SF1">
    <property type="entry name" value="A-ADDING TRNA NUCLEOTIDYLTRANSFERASE"/>
    <property type="match status" value="1"/>
</dbReference>
<dbReference type="EMBL" id="GG693873">
    <property type="protein sequence ID" value="EES52857.1"/>
    <property type="molecule type" value="Genomic_DNA"/>
</dbReference>
<dbReference type="InterPro" id="IPR002646">
    <property type="entry name" value="PolA_pol_head_dom"/>
</dbReference>
<dbReference type="AlphaFoldDB" id="C6HXM8"/>
<dbReference type="Proteomes" id="UP000009374">
    <property type="component" value="Unassembled WGS sequence"/>
</dbReference>
<keyword evidence="8" id="KW-0547">Nucleotide-binding</keyword>
<dbReference type="Pfam" id="PF01743">
    <property type="entry name" value="PolyA_pol"/>
    <property type="match status" value="1"/>
</dbReference>
<organism evidence="13 14">
    <name type="scientific">Leptospirillum ferrodiazotrophum</name>
    <dbReference type="NCBI Taxonomy" id="412449"/>
    <lineage>
        <taxon>Bacteria</taxon>
        <taxon>Pseudomonadati</taxon>
        <taxon>Nitrospirota</taxon>
        <taxon>Nitrospiria</taxon>
        <taxon>Nitrospirales</taxon>
        <taxon>Nitrospiraceae</taxon>
        <taxon>Leptospirillum</taxon>
    </lineage>
</organism>
<evidence type="ECO:0000256" key="4">
    <source>
        <dbReference type="ARBA" id="ARBA00022679"/>
    </source>
</evidence>
<comment type="similarity">
    <text evidence="2 11">Belongs to the tRNA nucleotidyltransferase/poly(A) polymerase family.</text>
</comment>
<keyword evidence="5" id="KW-0819">tRNA processing</keyword>
<feature type="domain" description="Poly A polymerase head" evidence="12">
    <location>
        <begin position="31"/>
        <end position="173"/>
    </location>
</feature>
<evidence type="ECO:0000256" key="5">
    <source>
        <dbReference type="ARBA" id="ARBA00022694"/>
    </source>
</evidence>
<dbReference type="PANTHER" id="PTHR47788">
    <property type="entry name" value="POLYA POLYMERASE"/>
    <property type="match status" value="1"/>
</dbReference>
<evidence type="ECO:0000256" key="1">
    <source>
        <dbReference type="ARBA" id="ARBA00001946"/>
    </source>
</evidence>
<evidence type="ECO:0000313" key="13">
    <source>
        <dbReference type="EMBL" id="EES52857.1"/>
    </source>
</evidence>
<reference evidence="13 14" key="1">
    <citation type="journal article" date="2009" name="Appl. Environ. Microbiol.">
        <title>Community genomic and proteomic analyses of chemoautotrophic iron-oxidizing "Leptospirillum rubarum" (Group II) and "Leptospirillum ferrodiazotrophum" (Group III) bacteria in acid mine drainage biofilms.</title>
        <authorList>
            <person name="Goltsman D.S."/>
            <person name="Denef V.J."/>
            <person name="Singer S.W."/>
            <person name="VerBerkmoes N.C."/>
            <person name="Lefsrud M."/>
            <person name="Mueller R.S."/>
            <person name="Dick G.J."/>
            <person name="Sun C.L."/>
            <person name="Wheeler K.E."/>
            <person name="Zemla A."/>
            <person name="Baker B.J."/>
            <person name="Hauser L."/>
            <person name="Land M."/>
            <person name="Shah M.B."/>
            <person name="Thelen M.P."/>
            <person name="Hettich R.L."/>
            <person name="Banfield J.F."/>
        </authorList>
    </citation>
    <scope>NUCLEOTIDE SEQUENCE [LARGE SCALE GENOMIC DNA]</scope>
</reference>
<keyword evidence="10 11" id="KW-0694">RNA-binding</keyword>
<gene>
    <name evidence="13" type="ORF">UBAL3_92050226</name>
</gene>
<dbReference type="GO" id="GO:0046872">
    <property type="term" value="F:metal ion binding"/>
    <property type="evidence" value="ECO:0007669"/>
    <property type="project" value="UniProtKB-KW"/>
</dbReference>
<comment type="cofactor">
    <cofactor evidence="1">
        <name>Mg(2+)</name>
        <dbReference type="ChEBI" id="CHEBI:18420"/>
    </cofactor>
</comment>
<keyword evidence="3" id="KW-0820">tRNA-binding</keyword>
<dbReference type="Gene3D" id="1.10.3090.10">
    <property type="entry name" value="cca-adding enzyme, domain 2"/>
    <property type="match status" value="1"/>
</dbReference>
<evidence type="ECO:0000256" key="9">
    <source>
        <dbReference type="ARBA" id="ARBA00022842"/>
    </source>
</evidence>
<keyword evidence="7" id="KW-0479">Metal-binding</keyword>
<evidence type="ECO:0000256" key="7">
    <source>
        <dbReference type="ARBA" id="ARBA00022723"/>
    </source>
</evidence>
<keyword evidence="4 11" id="KW-0808">Transferase</keyword>
<protein>
    <submittedName>
        <fullName evidence="13">Putative polyA polymerase family protein</fullName>
    </submittedName>
</protein>
<keyword evidence="9" id="KW-0460">Magnesium</keyword>
<dbReference type="InterPro" id="IPR043519">
    <property type="entry name" value="NT_sf"/>
</dbReference>
<evidence type="ECO:0000313" key="14">
    <source>
        <dbReference type="Proteomes" id="UP000009374"/>
    </source>
</evidence>
<evidence type="ECO:0000256" key="2">
    <source>
        <dbReference type="ARBA" id="ARBA00007265"/>
    </source>
</evidence>
<evidence type="ECO:0000256" key="6">
    <source>
        <dbReference type="ARBA" id="ARBA00022695"/>
    </source>
</evidence>
<dbReference type="SUPFAM" id="SSF81891">
    <property type="entry name" value="Poly A polymerase C-terminal region-like"/>
    <property type="match status" value="1"/>
</dbReference>
<dbReference type="GO" id="GO:0000166">
    <property type="term" value="F:nucleotide binding"/>
    <property type="evidence" value="ECO:0007669"/>
    <property type="project" value="UniProtKB-KW"/>
</dbReference>
<accession>C6HXM8</accession>
<dbReference type="Gene3D" id="3.30.460.10">
    <property type="entry name" value="Beta Polymerase, domain 2"/>
    <property type="match status" value="1"/>
</dbReference>